<proteinExistence type="predicted"/>
<feature type="chain" id="PRO_5035301487" evidence="1">
    <location>
        <begin position="25"/>
        <end position="217"/>
    </location>
</feature>
<dbReference type="GO" id="GO:0016209">
    <property type="term" value="F:antioxidant activity"/>
    <property type="evidence" value="ECO:0007669"/>
    <property type="project" value="InterPro"/>
</dbReference>
<dbReference type="EMBL" id="BMXF01000001">
    <property type="protein sequence ID" value="GHB52960.1"/>
    <property type="molecule type" value="Genomic_DNA"/>
</dbReference>
<dbReference type="PROSITE" id="PS51352">
    <property type="entry name" value="THIOREDOXIN_2"/>
    <property type="match status" value="1"/>
</dbReference>
<sequence>MKRYLASIYGTLLLGMVVSLQLPATGFPNQKIDPVQADYKIGDVVADFQLRSVDGRSVSLRDFDNQKGVIVIFTCNHCPFSKAYEDRIGALNGKFAGQGYPVIAINPSDPKSYEDDNFEKLKEHVSAKGHAYPYLVDDSQTVARAFGANRTPQAYVLQNNGGKFTVRYIGTLDDNPQDPGSVRKHYVDDAVSNLLAGRPVTTTTTRAIGCAIKWKDA</sequence>
<dbReference type="InterPro" id="IPR036249">
    <property type="entry name" value="Thioredoxin-like_sf"/>
</dbReference>
<dbReference type="InterPro" id="IPR013766">
    <property type="entry name" value="Thioredoxin_domain"/>
</dbReference>
<organism evidence="3 4">
    <name type="scientific">Persicitalea jodogahamensis</name>
    <dbReference type="NCBI Taxonomy" id="402147"/>
    <lineage>
        <taxon>Bacteria</taxon>
        <taxon>Pseudomonadati</taxon>
        <taxon>Bacteroidota</taxon>
        <taxon>Cytophagia</taxon>
        <taxon>Cytophagales</taxon>
        <taxon>Spirosomataceae</taxon>
        <taxon>Persicitalea</taxon>
    </lineage>
</organism>
<keyword evidence="1" id="KW-0732">Signal</keyword>
<feature type="signal peptide" evidence="1">
    <location>
        <begin position="1"/>
        <end position="24"/>
    </location>
</feature>
<dbReference type="CDD" id="cd02969">
    <property type="entry name" value="PRX_like1"/>
    <property type="match status" value="1"/>
</dbReference>
<dbReference type="InterPro" id="IPR000866">
    <property type="entry name" value="AhpC/TSA"/>
</dbReference>
<dbReference type="GO" id="GO:0016491">
    <property type="term" value="F:oxidoreductase activity"/>
    <property type="evidence" value="ECO:0007669"/>
    <property type="project" value="InterPro"/>
</dbReference>
<comment type="caution">
    <text evidence="3">The sequence shown here is derived from an EMBL/GenBank/DDBJ whole genome shotgun (WGS) entry which is preliminary data.</text>
</comment>
<keyword evidence="4" id="KW-1185">Reference proteome</keyword>
<dbReference type="InterPro" id="IPR047262">
    <property type="entry name" value="PRX-like1"/>
</dbReference>
<dbReference type="AlphaFoldDB" id="A0A8J3D4D7"/>
<gene>
    <name evidence="3" type="ORF">GCM10007390_02050</name>
</gene>
<evidence type="ECO:0000313" key="3">
    <source>
        <dbReference type="EMBL" id="GHB52960.1"/>
    </source>
</evidence>
<reference evidence="3 4" key="1">
    <citation type="journal article" date="2014" name="Int. J. Syst. Evol. Microbiol.">
        <title>Complete genome sequence of Corynebacterium casei LMG S-19264T (=DSM 44701T), isolated from a smear-ripened cheese.</title>
        <authorList>
            <consortium name="US DOE Joint Genome Institute (JGI-PGF)"/>
            <person name="Walter F."/>
            <person name="Albersmeier A."/>
            <person name="Kalinowski J."/>
            <person name="Ruckert C."/>
        </authorList>
    </citation>
    <scope>NUCLEOTIDE SEQUENCE [LARGE SCALE GENOMIC DNA]</scope>
    <source>
        <strain evidence="3 4">KCTC 12866</strain>
    </source>
</reference>
<name>A0A8J3D4D7_9BACT</name>
<dbReference type="Pfam" id="PF00578">
    <property type="entry name" value="AhpC-TSA"/>
    <property type="match status" value="1"/>
</dbReference>
<evidence type="ECO:0000313" key="4">
    <source>
        <dbReference type="Proteomes" id="UP000598271"/>
    </source>
</evidence>
<dbReference type="RefSeq" id="WP_189562501.1">
    <property type="nucleotide sequence ID" value="NZ_BMXF01000001.1"/>
</dbReference>
<dbReference type="Gene3D" id="3.40.30.10">
    <property type="entry name" value="Glutaredoxin"/>
    <property type="match status" value="1"/>
</dbReference>
<dbReference type="Proteomes" id="UP000598271">
    <property type="component" value="Unassembled WGS sequence"/>
</dbReference>
<protein>
    <submittedName>
        <fullName evidence="3">Thioredoxin family protein</fullName>
    </submittedName>
</protein>
<evidence type="ECO:0000256" key="1">
    <source>
        <dbReference type="SAM" id="SignalP"/>
    </source>
</evidence>
<feature type="domain" description="Thioredoxin" evidence="2">
    <location>
        <begin position="39"/>
        <end position="192"/>
    </location>
</feature>
<dbReference type="PANTHER" id="PTHR43640">
    <property type="entry name" value="OS07G0260300 PROTEIN"/>
    <property type="match status" value="1"/>
</dbReference>
<dbReference type="SUPFAM" id="SSF52833">
    <property type="entry name" value="Thioredoxin-like"/>
    <property type="match status" value="1"/>
</dbReference>
<dbReference type="PANTHER" id="PTHR43640:SF1">
    <property type="entry name" value="THIOREDOXIN-DEPENDENT PEROXIREDOXIN"/>
    <property type="match status" value="1"/>
</dbReference>
<accession>A0A8J3D4D7</accession>
<evidence type="ECO:0000259" key="2">
    <source>
        <dbReference type="PROSITE" id="PS51352"/>
    </source>
</evidence>